<dbReference type="EMBL" id="JAUSRE010000008">
    <property type="protein sequence ID" value="MDP9888291.1"/>
    <property type="molecule type" value="Genomic_DNA"/>
</dbReference>
<gene>
    <name evidence="2" type="ORF">J2X98_001879</name>
</gene>
<dbReference type="InterPro" id="IPR012654">
    <property type="entry name" value="CHP02391"/>
</dbReference>
<accession>A0ABT9RSR7</accession>
<comment type="caution">
    <text evidence="2">The sequence shown here is derived from an EMBL/GenBank/DDBJ whole genome shotgun (WGS) entry which is preliminary data.</text>
</comment>
<proteinExistence type="predicted"/>
<sequence>MVPDIVLRFEPSTVGHLGSNMYSHLPNAVAELIANAYDADAKVVVVKVGADELGDFVSVIDNGHGMSLEDLASKYLRIGRNRRNELQTGMSESGQRKVSGKKGIGKLALFGVGHLVEVVTSRRESGALHRVSLDYEKMLSSEGEYRPDVNSSPRDSQRHGTQITIRRLVRSSPIRTDDLRRSLARLFDYGDSTFRLFVENKRGDKVEVTKEARLDGISSQFEWGLEDPRLEDVVGPTNWSFISAQEIKGRIISAASPLDGTNRGVALYASGRLINEPEFFGASESSHAFSYLTGFIDVSYLDEVKPDVIATDRRAINWEAEEPSELRVVLAAVLRAIALDWRKSRRDRQKERAEQRTGTNFVEWTSTLRGPESAALQSILQTIAEPESRLSNEAQDKIIDDLKSIAPEYADLHWRHMHDSIKVAALDEYKAGRYIDAVDEAIKRYISEVHLRLGREIAEASSLMDQAFSENGQGISVFAKYREVSGSRITESTVRNVQKGQRLLSGGVISGVRNLLDHQEKRWLLENGAFTDQDCLDILSTLSHLLRRLEGSTQQNPRPQR</sequence>
<dbReference type="InterPro" id="IPR036890">
    <property type="entry name" value="HATPase_C_sf"/>
</dbReference>
<protein>
    <submittedName>
        <fullName evidence="2">Uncharacterized protein (TIGR02391 family)</fullName>
    </submittedName>
</protein>
<reference evidence="2 3" key="1">
    <citation type="submission" date="2023-07" db="EMBL/GenBank/DDBJ databases">
        <title>Sorghum-associated microbial communities from plants grown in Nebraska, USA.</title>
        <authorList>
            <person name="Schachtman D."/>
        </authorList>
    </citation>
    <scope>NUCLEOTIDE SEQUENCE [LARGE SCALE GENOMIC DNA]</scope>
    <source>
        <strain evidence="2 3">CC222</strain>
    </source>
</reference>
<feature type="domain" description="Conserved hypothetical protein CHP02391" evidence="1">
    <location>
        <begin position="415"/>
        <end position="549"/>
    </location>
</feature>
<dbReference type="RefSeq" id="WP_307307001.1">
    <property type="nucleotide sequence ID" value="NZ_JAUSRE010000008.1"/>
</dbReference>
<evidence type="ECO:0000313" key="2">
    <source>
        <dbReference type="EMBL" id="MDP9888291.1"/>
    </source>
</evidence>
<dbReference type="Proteomes" id="UP001226577">
    <property type="component" value="Unassembled WGS sequence"/>
</dbReference>
<dbReference type="Pfam" id="PF09509">
    <property type="entry name" value="Hypoth_Ymh"/>
    <property type="match status" value="1"/>
</dbReference>
<dbReference type="SUPFAM" id="SSF55874">
    <property type="entry name" value="ATPase domain of HSP90 chaperone/DNA topoisomerase II/histidine kinase"/>
    <property type="match status" value="1"/>
</dbReference>
<dbReference type="Gene3D" id="3.30.565.10">
    <property type="entry name" value="Histidine kinase-like ATPase, C-terminal domain"/>
    <property type="match status" value="1"/>
</dbReference>
<name>A0ABT9RSR7_9MICC</name>
<evidence type="ECO:0000313" key="3">
    <source>
        <dbReference type="Proteomes" id="UP001226577"/>
    </source>
</evidence>
<keyword evidence="3" id="KW-1185">Reference proteome</keyword>
<dbReference type="Pfam" id="PF13589">
    <property type="entry name" value="HATPase_c_3"/>
    <property type="match status" value="1"/>
</dbReference>
<dbReference type="NCBIfam" id="TIGR02391">
    <property type="entry name" value="hypoth_ymh"/>
    <property type="match status" value="1"/>
</dbReference>
<organism evidence="2 3">
    <name type="scientific">Pseudarthrobacter enclensis</name>
    <dbReference type="NCBI Taxonomy" id="993070"/>
    <lineage>
        <taxon>Bacteria</taxon>
        <taxon>Bacillati</taxon>
        <taxon>Actinomycetota</taxon>
        <taxon>Actinomycetes</taxon>
        <taxon>Micrococcales</taxon>
        <taxon>Micrococcaceae</taxon>
        <taxon>Pseudarthrobacter</taxon>
    </lineage>
</organism>
<evidence type="ECO:0000259" key="1">
    <source>
        <dbReference type="Pfam" id="PF09509"/>
    </source>
</evidence>